<feature type="domain" description="Glycosyltransferase subfamily 4-like N-terminal" evidence="3">
    <location>
        <begin position="71"/>
        <end position="171"/>
    </location>
</feature>
<dbReference type="Pfam" id="PF13439">
    <property type="entry name" value="Glyco_transf_4"/>
    <property type="match status" value="1"/>
</dbReference>
<dbReference type="PANTHER" id="PTHR12526:SF572">
    <property type="entry name" value="BLL5144 PROTEIN"/>
    <property type="match status" value="1"/>
</dbReference>
<dbReference type="Proteomes" id="UP000676951">
    <property type="component" value="Chromosome"/>
</dbReference>
<gene>
    <name evidence="4" type="ORF">KMZ93_07225</name>
</gene>
<dbReference type="Gene3D" id="3.40.50.2000">
    <property type="entry name" value="Glycogen Phosphorylase B"/>
    <property type="match status" value="2"/>
</dbReference>
<dbReference type="CDD" id="cd03822">
    <property type="entry name" value="GT4_mannosyltransferase-like"/>
    <property type="match status" value="1"/>
</dbReference>
<evidence type="ECO:0000259" key="3">
    <source>
        <dbReference type="Pfam" id="PF13439"/>
    </source>
</evidence>
<dbReference type="GO" id="GO:0005975">
    <property type="term" value="P:carbohydrate metabolic process"/>
    <property type="evidence" value="ECO:0007669"/>
    <property type="project" value="InterPro"/>
</dbReference>
<dbReference type="InterPro" id="IPR001296">
    <property type="entry name" value="Glyco_trans_1"/>
</dbReference>
<evidence type="ECO:0000259" key="2">
    <source>
        <dbReference type="Pfam" id="PF00534"/>
    </source>
</evidence>
<evidence type="ECO:0000256" key="1">
    <source>
        <dbReference type="SAM" id="MobiDB-lite"/>
    </source>
</evidence>
<keyword evidence="5" id="KW-1185">Reference proteome</keyword>
<dbReference type="PANTHER" id="PTHR12526">
    <property type="entry name" value="GLYCOSYLTRANSFERASE"/>
    <property type="match status" value="1"/>
</dbReference>
<proteinExistence type="predicted"/>
<evidence type="ECO:0000313" key="5">
    <source>
        <dbReference type="Proteomes" id="UP000676951"/>
    </source>
</evidence>
<sequence>MTPLRRIAFIGNSLPRRCGIATFTTDLQQAVSTSRPDLETGIVAMTDHGQTYDYPASVALQIKDGNVEEYVRAADFLNAGRFDAVCLQHEFGIFGGEAGAHILMLLSRLTMPVVTTLHTVLAKPTAAQRAVMEQIVKGSSKIVVMANKGRELLRSVYQVPEDKIEVIAHGIPDVAFVGPDAAKARLGFSGRSVVLTFGLLSPNKGIEVMIDAMPSILKRRPDAVYVVLGATHPNLVRDQGESYRESLLARACELGVEDHVVFLDQFVDQPTLLEFISMCDVYVTPYLNEAQMTSGTLAYSYGLGKPVVSTPYWHAHELLADGRGVLVPFGDAVATGREIAELLTDDSRRQAICKRAYAVSRSMTWQRTAERYLSAFENARQGHWLQALALPERKAVPGPQGPALPAMRIDHFLSMCDDTGLFQHAVHSVPDRSHGYCVDDNARALLLACALNNRDEQRLSEILTTRFAAFVQHAWNPDTRRFRNFMGFSRTWLEPSGSEDSHARTLWALGECARSDASPSRRRWAASLFAEALSSAQAFGSPRAWAFTLLGLDAYCAASPDDLHARDVRPVLADRLMRLLASVETPDWVWFEEGLAYDNARLPQALMMTGMATQTPAYVEAGLRTLRWLMTQQTAPAGHFRPVGTAGFGEQRQQPSAFDQQPVEAAATISACVAAWRADGDPGWKAVARRVFAWFLGSNDLSVALADPETGSCRDGLHPDRANENRGGESVVCYLLGLAEIRQLARVDDGQVRPAALRAVGARISSPLPASRGHRVTTHLPEPAGALSSS</sequence>
<dbReference type="EMBL" id="CP076136">
    <property type="protein sequence ID" value="QWG24679.1"/>
    <property type="molecule type" value="Genomic_DNA"/>
</dbReference>
<dbReference type="RefSeq" id="WP_215605422.1">
    <property type="nucleotide sequence ID" value="NZ_CP076136.1"/>
</dbReference>
<name>A0A975P320_9BRAD</name>
<reference evidence="4 5" key="1">
    <citation type="submission" date="2021-06" db="EMBL/GenBank/DDBJ databases">
        <title>Bradyrhizobium sp. S2-11-4 Genome sequencing.</title>
        <authorList>
            <person name="Jin L."/>
        </authorList>
    </citation>
    <scope>NUCLEOTIDE SEQUENCE [LARGE SCALE GENOMIC DNA]</scope>
    <source>
        <strain evidence="4 5">S2-11-4</strain>
    </source>
</reference>
<dbReference type="Pfam" id="PF00534">
    <property type="entry name" value="Glycos_transf_1"/>
    <property type="match status" value="1"/>
</dbReference>
<feature type="domain" description="Glycosyl transferase family 1" evidence="2">
    <location>
        <begin position="189"/>
        <end position="357"/>
    </location>
</feature>
<dbReference type="AlphaFoldDB" id="A0A975P320"/>
<dbReference type="GO" id="GO:0016757">
    <property type="term" value="F:glycosyltransferase activity"/>
    <property type="evidence" value="ECO:0007669"/>
    <property type="project" value="UniProtKB-ARBA"/>
</dbReference>
<dbReference type="SUPFAM" id="SSF48208">
    <property type="entry name" value="Six-hairpin glycosidases"/>
    <property type="match status" value="1"/>
</dbReference>
<feature type="region of interest" description="Disordered" evidence="1">
    <location>
        <begin position="768"/>
        <end position="790"/>
    </location>
</feature>
<organism evidence="4 5">
    <name type="scientific">Bradyrhizobium sediminis</name>
    <dbReference type="NCBI Taxonomy" id="2840469"/>
    <lineage>
        <taxon>Bacteria</taxon>
        <taxon>Pseudomonadati</taxon>
        <taxon>Pseudomonadota</taxon>
        <taxon>Alphaproteobacteria</taxon>
        <taxon>Hyphomicrobiales</taxon>
        <taxon>Nitrobacteraceae</taxon>
        <taxon>Bradyrhizobium</taxon>
    </lineage>
</organism>
<dbReference type="SUPFAM" id="SSF53756">
    <property type="entry name" value="UDP-Glycosyltransferase/glycogen phosphorylase"/>
    <property type="match status" value="1"/>
</dbReference>
<dbReference type="InterPro" id="IPR028098">
    <property type="entry name" value="Glyco_trans_4-like_N"/>
</dbReference>
<accession>A0A975P320</accession>
<dbReference type="InterPro" id="IPR008928">
    <property type="entry name" value="6-hairpin_glycosidase_sf"/>
</dbReference>
<protein>
    <submittedName>
        <fullName evidence="4">Glycosyltransferase family 4 protein</fullName>
    </submittedName>
</protein>
<evidence type="ECO:0000313" key="4">
    <source>
        <dbReference type="EMBL" id="QWG24679.1"/>
    </source>
</evidence>